<name>A0A2P6P8N6_ROSCH</name>
<sequence length="48" mass="5571">MPIRCLQKCLSEALEIGLVFTIETALFSSQSHIFEYVNRSTSDVMLYW</sequence>
<dbReference type="EMBL" id="PDCK01000045">
    <property type="protein sequence ID" value="PRQ18298.1"/>
    <property type="molecule type" value="Genomic_DNA"/>
</dbReference>
<dbReference type="Gramene" id="PRQ18298">
    <property type="protein sequence ID" value="PRQ18298"/>
    <property type="gene ID" value="RchiOBHm_Chr7g0204431"/>
</dbReference>
<accession>A0A2P6P8N6</accession>
<dbReference type="AlphaFoldDB" id="A0A2P6P8N6"/>
<organism evidence="1 2">
    <name type="scientific">Rosa chinensis</name>
    <name type="common">China rose</name>
    <dbReference type="NCBI Taxonomy" id="74649"/>
    <lineage>
        <taxon>Eukaryota</taxon>
        <taxon>Viridiplantae</taxon>
        <taxon>Streptophyta</taxon>
        <taxon>Embryophyta</taxon>
        <taxon>Tracheophyta</taxon>
        <taxon>Spermatophyta</taxon>
        <taxon>Magnoliopsida</taxon>
        <taxon>eudicotyledons</taxon>
        <taxon>Gunneridae</taxon>
        <taxon>Pentapetalae</taxon>
        <taxon>rosids</taxon>
        <taxon>fabids</taxon>
        <taxon>Rosales</taxon>
        <taxon>Rosaceae</taxon>
        <taxon>Rosoideae</taxon>
        <taxon>Rosoideae incertae sedis</taxon>
        <taxon>Rosa</taxon>
    </lineage>
</organism>
<dbReference type="Proteomes" id="UP000238479">
    <property type="component" value="Chromosome 7"/>
</dbReference>
<comment type="caution">
    <text evidence="1">The sequence shown here is derived from an EMBL/GenBank/DDBJ whole genome shotgun (WGS) entry which is preliminary data.</text>
</comment>
<gene>
    <name evidence="1" type="ORF">RchiOBHm_Chr7g0204431</name>
</gene>
<evidence type="ECO:0000313" key="2">
    <source>
        <dbReference type="Proteomes" id="UP000238479"/>
    </source>
</evidence>
<protein>
    <submittedName>
        <fullName evidence="1">Uncharacterized protein</fullName>
    </submittedName>
</protein>
<keyword evidence="2" id="KW-1185">Reference proteome</keyword>
<reference evidence="1 2" key="1">
    <citation type="journal article" date="2018" name="Nat. Genet.">
        <title>The Rosa genome provides new insights in the design of modern roses.</title>
        <authorList>
            <person name="Bendahmane M."/>
        </authorList>
    </citation>
    <scope>NUCLEOTIDE SEQUENCE [LARGE SCALE GENOMIC DNA]</scope>
    <source>
        <strain evidence="2">cv. Old Blush</strain>
    </source>
</reference>
<proteinExistence type="predicted"/>
<evidence type="ECO:0000313" key="1">
    <source>
        <dbReference type="EMBL" id="PRQ18298.1"/>
    </source>
</evidence>